<evidence type="ECO:0000313" key="2">
    <source>
        <dbReference type="Proteomes" id="UP000053681"/>
    </source>
</evidence>
<evidence type="ECO:0000313" key="1">
    <source>
        <dbReference type="EMBL" id="KSU88699.1"/>
    </source>
</evidence>
<proteinExistence type="predicted"/>
<comment type="caution">
    <text evidence="1">The sequence shown here is derived from an EMBL/GenBank/DDBJ whole genome shotgun (WGS) entry which is preliminary data.</text>
</comment>
<dbReference type="AlphaFoldDB" id="A0A0V8JNU7"/>
<dbReference type="PIRSF" id="PIRSF019853">
    <property type="entry name" value="UCP019853"/>
    <property type="match status" value="1"/>
</dbReference>
<dbReference type="EMBL" id="LNQP01000016">
    <property type="protein sequence ID" value="KSU88699.1"/>
    <property type="molecule type" value="Genomic_DNA"/>
</dbReference>
<sequence length="124" mass="14597">MKYFAKVKKLDEHLEEEVTLDIDGVVFTAFIDICPYEIKEGQDYPVNISFTIFNDLHIRLIENRVKELERIQESYRYLIRGIVREGFVDAGLRVVDEEGYLDDYPEIIGEYAEIKVDRIGVEFL</sequence>
<dbReference type="Proteomes" id="UP000053681">
    <property type="component" value="Unassembled WGS sequence"/>
</dbReference>
<dbReference type="InterPro" id="IPR016767">
    <property type="entry name" value="UCP019853"/>
</dbReference>
<keyword evidence="2" id="KW-1185">Reference proteome</keyword>
<gene>
    <name evidence="1" type="ORF">AS180_06030</name>
</gene>
<accession>A0A0V8JNU7</accession>
<dbReference type="RefSeq" id="WP_025911191.1">
    <property type="nucleotide sequence ID" value="NZ_KQ758635.1"/>
</dbReference>
<reference evidence="1 2" key="1">
    <citation type="submission" date="2015-11" db="EMBL/GenBank/DDBJ databases">
        <title>Bacillus caseinolyticus sp nov.</title>
        <authorList>
            <person name="Dastager S.G."/>
            <person name="Mawlankar R."/>
        </authorList>
    </citation>
    <scope>NUCLEOTIDE SEQUENCE [LARGE SCALE GENOMIC DNA]</scope>
    <source>
        <strain evidence="1 2">SGD-V-76</strain>
    </source>
</reference>
<protein>
    <submittedName>
        <fullName evidence="1">Uncharacterized protein</fullName>
    </submittedName>
</protein>
<name>A0A0V8JNU7_9BACI</name>
<organism evidence="1 2">
    <name type="scientific">Priestia veravalensis</name>
    <dbReference type="NCBI Taxonomy" id="1414648"/>
    <lineage>
        <taxon>Bacteria</taxon>
        <taxon>Bacillati</taxon>
        <taxon>Bacillota</taxon>
        <taxon>Bacilli</taxon>
        <taxon>Bacillales</taxon>
        <taxon>Bacillaceae</taxon>
        <taxon>Priestia</taxon>
    </lineage>
</organism>